<dbReference type="SUPFAM" id="SSF88713">
    <property type="entry name" value="Glycoside hydrolase/deacetylase"/>
    <property type="match status" value="1"/>
</dbReference>
<name>A0ABD0JRY1_9CAEN</name>
<keyword evidence="3" id="KW-1185">Reference proteome</keyword>
<accession>A0ABD0JRY1</accession>
<dbReference type="InterPro" id="IPR052740">
    <property type="entry name" value="CE4"/>
</dbReference>
<sequence>MCNWSTCQAPGCRCEGTDIPGNLPALQVPQMVMLTFDDGVHDHNYHYYSQLGLLDYWNPDSLTNPNGCPARATFFVSGDHTNMDLVRRLSEWGNEMASHTLTHGDPLEEEWDKSRWEEEVEGMRERLARAIGSSKVVGMRAPYLVLGGDDQYSMLKDRGFLYDSSMNGGSLDQDPIWPFTLDFPPTPRACDSEWCPAGSYPRLWEVPIVYHFTHWGEDCPMADACDLGGQNATKQDVLDFLWFNFNRSYQRNRAPYMVCVHATWFLNTRGSLEALHEFLHVLSGMNDVWLVTMTQMLDWVRRPLPLYRLHELTSWQC</sequence>
<dbReference type="InterPro" id="IPR002509">
    <property type="entry name" value="NODB_dom"/>
</dbReference>
<organism evidence="2 3">
    <name type="scientific">Batillaria attramentaria</name>
    <dbReference type="NCBI Taxonomy" id="370345"/>
    <lineage>
        <taxon>Eukaryota</taxon>
        <taxon>Metazoa</taxon>
        <taxon>Spiralia</taxon>
        <taxon>Lophotrochozoa</taxon>
        <taxon>Mollusca</taxon>
        <taxon>Gastropoda</taxon>
        <taxon>Caenogastropoda</taxon>
        <taxon>Sorbeoconcha</taxon>
        <taxon>Cerithioidea</taxon>
        <taxon>Batillariidae</taxon>
        <taxon>Batillaria</taxon>
    </lineage>
</organism>
<protein>
    <recommendedName>
        <fullName evidence="1">NodB homology domain-containing protein</fullName>
    </recommendedName>
</protein>
<reference evidence="2 3" key="1">
    <citation type="journal article" date="2023" name="Sci. Data">
        <title>Genome assembly of the Korean intertidal mud-creeper Batillaria attramentaria.</title>
        <authorList>
            <person name="Patra A.K."/>
            <person name="Ho P.T."/>
            <person name="Jun S."/>
            <person name="Lee S.J."/>
            <person name="Kim Y."/>
            <person name="Won Y.J."/>
        </authorList>
    </citation>
    <scope>NUCLEOTIDE SEQUENCE [LARGE SCALE GENOMIC DNA]</scope>
    <source>
        <strain evidence="2">Wonlab-2016</strain>
    </source>
</reference>
<dbReference type="AlphaFoldDB" id="A0ABD0JRY1"/>
<comment type="caution">
    <text evidence="2">The sequence shown here is derived from an EMBL/GenBank/DDBJ whole genome shotgun (WGS) entry which is preliminary data.</text>
</comment>
<feature type="domain" description="NodB homology" evidence="1">
    <location>
        <begin position="30"/>
        <end position="144"/>
    </location>
</feature>
<evidence type="ECO:0000313" key="3">
    <source>
        <dbReference type="Proteomes" id="UP001519460"/>
    </source>
</evidence>
<dbReference type="InterPro" id="IPR011330">
    <property type="entry name" value="Glyco_hydro/deAcase_b/a-brl"/>
</dbReference>
<proteinExistence type="predicted"/>
<evidence type="ECO:0000313" key="2">
    <source>
        <dbReference type="EMBL" id="KAK7477511.1"/>
    </source>
</evidence>
<gene>
    <name evidence="2" type="ORF">BaRGS_00031196</name>
</gene>
<dbReference type="Gene3D" id="3.20.20.370">
    <property type="entry name" value="Glycoside hydrolase/deacetylase"/>
    <property type="match status" value="1"/>
</dbReference>
<dbReference type="PANTHER" id="PTHR45985">
    <property type="match status" value="1"/>
</dbReference>
<evidence type="ECO:0000259" key="1">
    <source>
        <dbReference type="Pfam" id="PF01522"/>
    </source>
</evidence>
<dbReference type="Proteomes" id="UP001519460">
    <property type="component" value="Unassembled WGS sequence"/>
</dbReference>
<dbReference type="EMBL" id="JACVVK020000347">
    <property type="protein sequence ID" value="KAK7477511.1"/>
    <property type="molecule type" value="Genomic_DNA"/>
</dbReference>
<dbReference type="Pfam" id="PF01522">
    <property type="entry name" value="Polysacc_deac_1"/>
    <property type="match status" value="1"/>
</dbReference>
<dbReference type="PANTHER" id="PTHR45985:SF3">
    <property type="entry name" value="CHITIN DEACETYLASE-LIKE 4"/>
    <property type="match status" value="1"/>
</dbReference>